<dbReference type="AlphaFoldDB" id="A0AAV2HB93"/>
<protein>
    <submittedName>
        <fullName evidence="2">Uncharacterized protein</fullName>
    </submittedName>
</protein>
<keyword evidence="1" id="KW-0472">Membrane</keyword>
<sequence length="663" mass="75695">MMRLRRFQFELVLIILSIIICCFMIRVQGQKIKLQYRQEDSETHCTSGLISEMDTVVFKSLVDYSENLNITYALFEIKRKEDQSFKVFQVINVQSGCLTTESIQCRQIGTHVFEIVLEIPAYIDYSVAMIRGSLETSSKSKLHSEVQIFPEIYDAKNTFGRIWINGIEKISDNNSCDTVLKTSSNIHILFVCKSQASPCLIELSASDLHKPIRGKDHLVYTYAEDDIDVLFVTIKFAPCSLAGKKDIIQCRINIGPDYSLLPVIPVLSLFLLVVFCIVIAMHRIFKQRKILIKQIQKRVLHLGKQKKSTILDDVIDLETNSEVSDHPVRQRKMTQDFQILAETHETSSYLESYICVKKSSHRDFVPINELTMENMDINLDRNFCNPDLLLLIKAIGNLTVKVTVTYMSPGRPNSVKVYSGSSFCGTGMVTNVQRYKEVDSLNCQCLKCESKSISNRSKEWGKIKIKTASDIVFDDIEARQSLFQLFYDGETYAFTTLEGMKVNKPGKIRTDQGWIEVECASCDEYLLNKLESYIARCTELMAKVNITYSSCRKVDKLAVIVAHPHGAPKHVSFGYWRKRKVVSSDQVHEYTKYTYTTSTCPGSSGAFVYILGVSDLLQQQYHFHSGSKYQRKNFSCIGKENLYADKETFLKNFNITIREDTGS</sequence>
<keyword evidence="3" id="KW-1185">Reference proteome</keyword>
<keyword evidence="1" id="KW-0812">Transmembrane</keyword>
<proteinExistence type="predicted"/>
<feature type="transmembrane region" description="Helical" evidence="1">
    <location>
        <begin position="260"/>
        <end position="281"/>
    </location>
</feature>
<organism evidence="2 3">
    <name type="scientific">Lymnaea stagnalis</name>
    <name type="common">Great pond snail</name>
    <name type="synonym">Helix stagnalis</name>
    <dbReference type="NCBI Taxonomy" id="6523"/>
    <lineage>
        <taxon>Eukaryota</taxon>
        <taxon>Metazoa</taxon>
        <taxon>Spiralia</taxon>
        <taxon>Lophotrochozoa</taxon>
        <taxon>Mollusca</taxon>
        <taxon>Gastropoda</taxon>
        <taxon>Heterobranchia</taxon>
        <taxon>Euthyneura</taxon>
        <taxon>Panpulmonata</taxon>
        <taxon>Hygrophila</taxon>
        <taxon>Lymnaeoidea</taxon>
        <taxon>Lymnaeidae</taxon>
        <taxon>Lymnaea</taxon>
    </lineage>
</organism>
<gene>
    <name evidence="2" type="ORF">GSLYS_00003451001</name>
</gene>
<name>A0AAV2HB93_LYMST</name>
<comment type="caution">
    <text evidence="2">The sequence shown here is derived from an EMBL/GenBank/DDBJ whole genome shotgun (WGS) entry which is preliminary data.</text>
</comment>
<dbReference type="Proteomes" id="UP001497497">
    <property type="component" value="Unassembled WGS sequence"/>
</dbReference>
<keyword evidence="1" id="KW-1133">Transmembrane helix</keyword>
<reference evidence="2 3" key="1">
    <citation type="submission" date="2024-04" db="EMBL/GenBank/DDBJ databases">
        <authorList>
            <consortium name="Genoscope - CEA"/>
            <person name="William W."/>
        </authorList>
    </citation>
    <scope>NUCLEOTIDE SEQUENCE [LARGE SCALE GENOMIC DNA]</scope>
</reference>
<dbReference type="EMBL" id="CAXITT010000046">
    <property type="protein sequence ID" value="CAL1529296.1"/>
    <property type="molecule type" value="Genomic_DNA"/>
</dbReference>
<accession>A0AAV2HB93</accession>
<evidence type="ECO:0000313" key="3">
    <source>
        <dbReference type="Proteomes" id="UP001497497"/>
    </source>
</evidence>
<evidence type="ECO:0000313" key="2">
    <source>
        <dbReference type="EMBL" id="CAL1529296.1"/>
    </source>
</evidence>
<evidence type="ECO:0000256" key="1">
    <source>
        <dbReference type="SAM" id="Phobius"/>
    </source>
</evidence>